<comment type="caution">
    <text evidence="2">The sequence shown here is derived from an EMBL/GenBank/DDBJ whole genome shotgun (WGS) entry which is preliminary data.</text>
</comment>
<dbReference type="SUPFAM" id="SSF46894">
    <property type="entry name" value="C-terminal effector domain of the bipartite response regulators"/>
    <property type="match status" value="1"/>
</dbReference>
<feature type="domain" description="HTH luxR-type" evidence="1">
    <location>
        <begin position="302"/>
        <end position="367"/>
    </location>
</feature>
<name>A0ABM9AIJ4_9GAMM</name>
<keyword evidence="3" id="KW-1185">Reference proteome</keyword>
<dbReference type="SMART" id="SM00421">
    <property type="entry name" value="HTH_LUXR"/>
    <property type="match status" value="1"/>
</dbReference>
<dbReference type="Gene3D" id="1.10.10.10">
    <property type="entry name" value="Winged helix-like DNA-binding domain superfamily/Winged helix DNA-binding domain"/>
    <property type="match status" value="1"/>
</dbReference>
<gene>
    <name evidence="2" type="ORF">SIN8267_02724</name>
</gene>
<dbReference type="Pfam" id="PF00196">
    <property type="entry name" value="GerE"/>
    <property type="match status" value="1"/>
</dbReference>
<proteinExistence type="predicted"/>
<protein>
    <recommendedName>
        <fullName evidence="1">HTH luxR-type domain-containing protein</fullName>
    </recommendedName>
</protein>
<organism evidence="2 3">
    <name type="scientific">Sinobacterium norvegicum</name>
    <dbReference type="NCBI Taxonomy" id="1641715"/>
    <lineage>
        <taxon>Bacteria</taxon>
        <taxon>Pseudomonadati</taxon>
        <taxon>Pseudomonadota</taxon>
        <taxon>Gammaproteobacteria</taxon>
        <taxon>Cellvibrionales</taxon>
        <taxon>Spongiibacteraceae</taxon>
        <taxon>Sinobacterium</taxon>
    </lineage>
</organism>
<accession>A0ABM9AIJ4</accession>
<dbReference type="InterPro" id="IPR036388">
    <property type="entry name" value="WH-like_DNA-bd_sf"/>
</dbReference>
<dbReference type="Proteomes" id="UP000838100">
    <property type="component" value="Unassembled WGS sequence"/>
</dbReference>
<dbReference type="EMBL" id="CAKLPX010000003">
    <property type="protein sequence ID" value="CAH0992591.1"/>
    <property type="molecule type" value="Genomic_DNA"/>
</dbReference>
<sequence length="374" mass="41578">MKIDQEFSELIELIYQGAFEEYPWSSFLARMRQLLTADLAAIFLQPPKEGSRVVMLIDGGVDEGISSYEQGLYNIDPFINLPKGEVKTVHELMTVEQLENSEFYHRCMQPNDLADFMGADLSCDQFEGRFRLGRYSDKAFFNRREKEICRSVLPHLQHAIAIHADFNRLESERQLYAKAVQQMSVGSIILNEEGRVLDHNKTAENILAMHDGLTVVEGKLHLGSASRNSQLQGIVARLLSDQRLGEQSAVEAMRVIRPSGGTDFGLIVRAVPVNQWSEGRSVPSVAIFISDPESESPASVDIITQLFGFTPTEAKLALLIANGLSLDEASDSLGVSRNTVRTHLRSVFSKTGVTRQSLLMRLILKSVAPLAALD</sequence>
<evidence type="ECO:0000313" key="3">
    <source>
        <dbReference type="Proteomes" id="UP000838100"/>
    </source>
</evidence>
<dbReference type="RefSeq" id="WP_237445272.1">
    <property type="nucleotide sequence ID" value="NZ_CAKLPX010000003.1"/>
</dbReference>
<dbReference type="PRINTS" id="PR00038">
    <property type="entry name" value="HTHLUXR"/>
</dbReference>
<evidence type="ECO:0000259" key="1">
    <source>
        <dbReference type="PROSITE" id="PS50043"/>
    </source>
</evidence>
<reference evidence="2" key="1">
    <citation type="submission" date="2021-12" db="EMBL/GenBank/DDBJ databases">
        <authorList>
            <person name="Rodrigo-Torres L."/>
            <person name="Arahal R. D."/>
            <person name="Lucena T."/>
        </authorList>
    </citation>
    <scope>NUCLEOTIDE SEQUENCE</scope>
    <source>
        <strain evidence="2">CECT 8267</strain>
    </source>
</reference>
<dbReference type="InterPro" id="IPR000792">
    <property type="entry name" value="Tscrpt_reg_LuxR_C"/>
</dbReference>
<dbReference type="PROSITE" id="PS50043">
    <property type="entry name" value="HTH_LUXR_2"/>
    <property type="match status" value="1"/>
</dbReference>
<dbReference type="CDD" id="cd06170">
    <property type="entry name" value="LuxR_C_like"/>
    <property type="match status" value="1"/>
</dbReference>
<evidence type="ECO:0000313" key="2">
    <source>
        <dbReference type="EMBL" id="CAH0992591.1"/>
    </source>
</evidence>
<dbReference type="InterPro" id="IPR016032">
    <property type="entry name" value="Sig_transdc_resp-reg_C-effctor"/>
</dbReference>